<feature type="region of interest" description="Disordered" evidence="1">
    <location>
        <begin position="119"/>
        <end position="182"/>
    </location>
</feature>
<protein>
    <recommendedName>
        <fullName evidence="5">Outer membrane protein beta-barrel domain-containing protein</fullName>
    </recommendedName>
</protein>
<dbReference type="Proteomes" id="UP001589654">
    <property type="component" value="Unassembled WGS sequence"/>
</dbReference>
<keyword evidence="2" id="KW-1133">Transmembrane helix</keyword>
<dbReference type="EMBL" id="JBHMEW010000059">
    <property type="protein sequence ID" value="MFB9212247.1"/>
    <property type="molecule type" value="Genomic_DNA"/>
</dbReference>
<sequence length="448" mass="51630">MKDEFGKIVKRRLEEGRINPPEKIWKDIDRDLDLDMTWQKVESELDIDQAWEGVNRTLINDSWVRWFDGISNGAFILAIVFLGGYLFSFSQDSLQEKSDITKIPVQQSQSQFLDSIDNSANKYSDSEKEENYGKDNFSRMEEDPSVPEIKPGSKLKSEGLDINVKNSGGEKGSQFHPGLNSSYQKKDGLPISNLSFGLKQKPEEWENPHFDFKLEEISSMDLVGEMGTPNGSTKSQKIEFSNWYYGLGISWSTSWINDPRFRRAKEEGTLTQVSEKGAFSGQVHGGYRFNNFWSIYGGVDFLGTSQQQFGEYINGDYVKGGTNINYWGCFISLRRKYNPKSIADWGIEKAFFIGPYVSKIESVEQELLTYLEGARTREQQTQMYKPFEWGGVLGYEMIYPLNEKYQLGFQLSYRVGFNNIYQGNEQIPSYLRRTTTSEFLINMFIRKK</sequence>
<proteinExistence type="predicted"/>
<organism evidence="3 4">
    <name type="scientific">Echinicola jeungdonensis</name>
    <dbReference type="NCBI Taxonomy" id="709343"/>
    <lineage>
        <taxon>Bacteria</taxon>
        <taxon>Pseudomonadati</taxon>
        <taxon>Bacteroidota</taxon>
        <taxon>Cytophagia</taxon>
        <taxon>Cytophagales</taxon>
        <taxon>Cyclobacteriaceae</taxon>
        <taxon>Echinicola</taxon>
    </lineage>
</organism>
<keyword evidence="2" id="KW-0472">Membrane</keyword>
<name>A0ABV5J622_9BACT</name>
<keyword evidence="2" id="KW-0812">Transmembrane</keyword>
<evidence type="ECO:0000256" key="2">
    <source>
        <dbReference type="SAM" id="Phobius"/>
    </source>
</evidence>
<reference evidence="3 4" key="1">
    <citation type="submission" date="2024-09" db="EMBL/GenBank/DDBJ databases">
        <authorList>
            <person name="Sun Q."/>
            <person name="Mori K."/>
        </authorList>
    </citation>
    <scope>NUCLEOTIDE SEQUENCE [LARGE SCALE GENOMIC DNA]</scope>
    <source>
        <strain evidence="3 4">CECT 7682</strain>
    </source>
</reference>
<evidence type="ECO:0000256" key="1">
    <source>
        <dbReference type="SAM" id="MobiDB-lite"/>
    </source>
</evidence>
<feature type="transmembrane region" description="Helical" evidence="2">
    <location>
        <begin position="66"/>
        <end position="87"/>
    </location>
</feature>
<evidence type="ECO:0008006" key="5">
    <source>
        <dbReference type="Google" id="ProtNLM"/>
    </source>
</evidence>
<accession>A0ABV5J622</accession>
<dbReference type="RefSeq" id="WP_379945419.1">
    <property type="nucleotide sequence ID" value="NZ_JBHMEW010000059.1"/>
</dbReference>
<comment type="caution">
    <text evidence="3">The sequence shown here is derived from an EMBL/GenBank/DDBJ whole genome shotgun (WGS) entry which is preliminary data.</text>
</comment>
<evidence type="ECO:0000313" key="3">
    <source>
        <dbReference type="EMBL" id="MFB9212247.1"/>
    </source>
</evidence>
<keyword evidence="4" id="KW-1185">Reference proteome</keyword>
<gene>
    <name evidence="3" type="ORF">ACFFUR_10555</name>
</gene>
<evidence type="ECO:0000313" key="4">
    <source>
        <dbReference type="Proteomes" id="UP001589654"/>
    </source>
</evidence>
<feature type="compositionally biased region" description="Basic and acidic residues" evidence="1">
    <location>
        <begin position="124"/>
        <end position="142"/>
    </location>
</feature>